<accession>A0A9W8CPC5</accession>
<name>A0A9W8CPC5_9FUNG</name>
<dbReference type="PROSITE" id="PS51419">
    <property type="entry name" value="RAB"/>
    <property type="match status" value="1"/>
</dbReference>
<dbReference type="OrthoDB" id="63533at2759"/>
<feature type="compositionally biased region" description="Polar residues" evidence="2">
    <location>
        <begin position="1"/>
        <end position="10"/>
    </location>
</feature>
<feature type="region of interest" description="Disordered" evidence="2">
    <location>
        <begin position="158"/>
        <end position="179"/>
    </location>
</feature>
<organism evidence="3 4">
    <name type="scientific">Coemansia biformis</name>
    <dbReference type="NCBI Taxonomy" id="1286918"/>
    <lineage>
        <taxon>Eukaryota</taxon>
        <taxon>Fungi</taxon>
        <taxon>Fungi incertae sedis</taxon>
        <taxon>Zoopagomycota</taxon>
        <taxon>Kickxellomycotina</taxon>
        <taxon>Kickxellomycetes</taxon>
        <taxon>Kickxellales</taxon>
        <taxon>Kickxellaceae</taxon>
        <taxon>Coemansia</taxon>
    </lineage>
</organism>
<dbReference type="SUPFAM" id="SSF52540">
    <property type="entry name" value="P-loop containing nucleoside triphosphate hydrolases"/>
    <property type="match status" value="1"/>
</dbReference>
<evidence type="ECO:0000256" key="2">
    <source>
        <dbReference type="SAM" id="MobiDB-lite"/>
    </source>
</evidence>
<dbReference type="Pfam" id="PF00071">
    <property type="entry name" value="Ras"/>
    <property type="match status" value="1"/>
</dbReference>
<dbReference type="InterPro" id="IPR005225">
    <property type="entry name" value="Small_GTP-bd"/>
</dbReference>
<dbReference type="Proteomes" id="UP001143981">
    <property type="component" value="Unassembled WGS sequence"/>
</dbReference>
<dbReference type="PROSITE" id="PS51421">
    <property type="entry name" value="RAS"/>
    <property type="match status" value="1"/>
</dbReference>
<dbReference type="InterPro" id="IPR001806">
    <property type="entry name" value="Small_GTPase"/>
</dbReference>
<dbReference type="EMBL" id="JANBOI010002917">
    <property type="protein sequence ID" value="KAJ1719381.1"/>
    <property type="molecule type" value="Genomic_DNA"/>
</dbReference>
<dbReference type="PRINTS" id="PR00449">
    <property type="entry name" value="RASTRNSFRMNG"/>
</dbReference>
<proteinExistence type="predicted"/>
<keyword evidence="1" id="KW-0547">Nucleotide-binding</keyword>
<sequence length="265" mass="27509">MSQAGSSRNSPADAMGRAAVEAPSPAPAKPIQIKMVLLGESAVGKSSLVLRFVNDEFQDNKEPTIGAAFLTQKVRLDDSVLKLDIWDTAGQERFHSLAPMYYRNAQAAVVVYDITRAASLDKAKSWVKELQRQANTNLVIALVGNKLDLAGPAAGAAAESAEGDGEAAEAAEATEGRGRQVQAETARAYAEEQGLLFLETSAKTGEGVVETFTEVAKKLDLAQIAGSRAARPGQLNSGGVNVGVLGEGGFGAADAARTSTDGCAC</sequence>
<comment type="caution">
    <text evidence="3">The sequence shown here is derived from an EMBL/GenBank/DDBJ whole genome shotgun (WGS) entry which is preliminary data.</text>
</comment>
<keyword evidence="4" id="KW-1185">Reference proteome</keyword>
<dbReference type="NCBIfam" id="TIGR00231">
    <property type="entry name" value="small_GTP"/>
    <property type="match status" value="1"/>
</dbReference>
<dbReference type="CDD" id="cd01860">
    <property type="entry name" value="Rab5_related"/>
    <property type="match status" value="1"/>
</dbReference>
<evidence type="ECO:0000313" key="3">
    <source>
        <dbReference type="EMBL" id="KAJ1719381.1"/>
    </source>
</evidence>
<dbReference type="GO" id="GO:0005525">
    <property type="term" value="F:GTP binding"/>
    <property type="evidence" value="ECO:0007669"/>
    <property type="project" value="InterPro"/>
</dbReference>
<dbReference type="InterPro" id="IPR027417">
    <property type="entry name" value="P-loop_NTPase"/>
</dbReference>
<dbReference type="GO" id="GO:0003924">
    <property type="term" value="F:GTPase activity"/>
    <property type="evidence" value="ECO:0007669"/>
    <property type="project" value="InterPro"/>
</dbReference>
<protein>
    <submittedName>
        <fullName evidence="3">Vacuolar protein sorting-associated protein 21</fullName>
    </submittedName>
</protein>
<dbReference type="PROSITE" id="PS51420">
    <property type="entry name" value="RHO"/>
    <property type="match status" value="1"/>
</dbReference>
<dbReference type="SMART" id="SM00175">
    <property type="entry name" value="RAB"/>
    <property type="match status" value="1"/>
</dbReference>
<dbReference type="PANTHER" id="PTHR47978">
    <property type="match status" value="1"/>
</dbReference>
<reference evidence="3" key="1">
    <citation type="submission" date="2022-07" db="EMBL/GenBank/DDBJ databases">
        <title>Phylogenomic reconstructions and comparative analyses of Kickxellomycotina fungi.</title>
        <authorList>
            <person name="Reynolds N.K."/>
            <person name="Stajich J.E."/>
            <person name="Barry K."/>
            <person name="Grigoriev I.V."/>
            <person name="Crous P."/>
            <person name="Smith M.E."/>
        </authorList>
    </citation>
    <scope>NUCLEOTIDE SEQUENCE</scope>
    <source>
        <strain evidence="3">BCRC 34381</strain>
    </source>
</reference>
<gene>
    <name evidence="3" type="primary">VPS21</name>
    <name evidence="3" type="ORF">LPJ61_006316</name>
</gene>
<dbReference type="FunFam" id="3.40.50.300:FF:000808">
    <property type="entry name" value="Small GTP-binding protein, putative"/>
    <property type="match status" value="1"/>
</dbReference>
<feature type="region of interest" description="Disordered" evidence="2">
    <location>
        <begin position="1"/>
        <end position="23"/>
    </location>
</feature>
<dbReference type="SMART" id="SM00176">
    <property type="entry name" value="RAN"/>
    <property type="match status" value="1"/>
</dbReference>
<dbReference type="AlphaFoldDB" id="A0A9W8CPC5"/>
<evidence type="ECO:0000313" key="4">
    <source>
        <dbReference type="Proteomes" id="UP001143981"/>
    </source>
</evidence>
<dbReference type="SMART" id="SM00174">
    <property type="entry name" value="RHO"/>
    <property type="match status" value="1"/>
</dbReference>
<dbReference type="PROSITE" id="PS51417">
    <property type="entry name" value="ARF"/>
    <property type="match status" value="1"/>
</dbReference>
<dbReference type="Gene3D" id="3.40.50.300">
    <property type="entry name" value="P-loop containing nucleotide triphosphate hydrolases"/>
    <property type="match status" value="1"/>
</dbReference>
<evidence type="ECO:0000256" key="1">
    <source>
        <dbReference type="ARBA" id="ARBA00022741"/>
    </source>
</evidence>
<dbReference type="SMART" id="SM00173">
    <property type="entry name" value="RAS"/>
    <property type="match status" value="1"/>
</dbReference>